<organism evidence="1 2">
    <name type="scientific">Sphaerodactylus townsendi</name>
    <dbReference type="NCBI Taxonomy" id="933632"/>
    <lineage>
        <taxon>Eukaryota</taxon>
        <taxon>Metazoa</taxon>
        <taxon>Chordata</taxon>
        <taxon>Craniata</taxon>
        <taxon>Vertebrata</taxon>
        <taxon>Euteleostomi</taxon>
        <taxon>Lepidosauria</taxon>
        <taxon>Squamata</taxon>
        <taxon>Bifurcata</taxon>
        <taxon>Gekkota</taxon>
        <taxon>Sphaerodactylidae</taxon>
        <taxon>Sphaerodactylus</taxon>
    </lineage>
</organism>
<proteinExistence type="predicted"/>
<dbReference type="EMBL" id="CM037614">
    <property type="protein sequence ID" value="KAH8016505.1"/>
    <property type="molecule type" value="Genomic_DNA"/>
</dbReference>
<reference evidence="1" key="1">
    <citation type="submission" date="2021-08" db="EMBL/GenBank/DDBJ databases">
        <title>The first chromosome-level gecko genome reveals the dynamic sex chromosomes of Neotropical dwarf geckos (Sphaerodactylidae: Sphaerodactylus).</title>
        <authorList>
            <person name="Pinto B.J."/>
            <person name="Keating S.E."/>
            <person name="Gamble T."/>
        </authorList>
    </citation>
    <scope>NUCLEOTIDE SEQUENCE</scope>
    <source>
        <strain evidence="1">TG3544</strain>
    </source>
</reference>
<evidence type="ECO:0000313" key="1">
    <source>
        <dbReference type="EMBL" id="KAH8016505.1"/>
    </source>
</evidence>
<accession>A0ACB8G9Q3</accession>
<sequence>MGKICQSSLVPPEHFQKASGETGVLRPKLEEECSLINGEIGATKLYLSSSVGTAITQVKDVSRQCSDQQLLYGNRKHNMKYLNKKYLPVQGWGSEFPALFRPDSSSVPIIILLVYLNQQ</sequence>
<dbReference type="Proteomes" id="UP000827872">
    <property type="component" value="Linkage Group LG01"/>
</dbReference>
<comment type="caution">
    <text evidence="1">The sequence shown here is derived from an EMBL/GenBank/DDBJ whole genome shotgun (WGS) entry which is preliminary data.</text>
</comment>
<keyword evidence="2" id="KW-1185">Reference proteome</keyword>
<gene>
    <name evidence="1" type="ORF">K3G42_018786</name>
</gene>
<evidence type="ECO:0000313" key="2">
    <source>
        <dbReference type="Proteomes" id="UP000827872"/>
    </source>
</evidence>
<name>A0ACB8G9Q3_9SAUR</name>
<protein>
    <submittedName>
        <fullName evidence="1">Uncharacterized protein</fullName>
    </submittedName>
</protein>